<feature type="compositionally biased region" description="Low complexity" evidence="7">
    <location>
        <begin position="57"/>
        <end position="73"/>
    </location>
</feature>
<reference evidence="11" key="2">
    <citation type="submission" date="2025-09" db="UniProtKB">
        <authorList>
            <consortium name="Ensembl"/>
        </authorList>
    </citation>
    <scope>IDENTIFICATION</scope>
</reference>
<evidence type="ECO:0000256" key="1">
    <source>
        <dbReference type="ARBA" id="ARBA00004141"/>
    </source>
</evidence>
<feature type="transmembrane region" description="Helical" evidence="8">
    <location>
        <begin position="252"/>
        <end position="273"/>
    </location>
</feature>
<keyword evidence="2" id="KW-0597">Phosphoprotein</keyword>
<dbReference type="PANTHER" id="PTHR47400">
    <property type="entry name" value="PROLINE-RICH TRANSMEMBRANE PROTEIN 3"/>
    <property type="match status" value="1"/>
</dbReference>
<keyword evidence="5 8" id="KW-1133">Transmembrane helix</keyword>
<dbReference type="Ensembl" id="ENSMAMT00000036385.2">
    <property type="protein sequence ID" value="ENSMAMP00000035468.1"/>
    <property type="gene ID" value="ENSMAMG00000023833.2"/>
</dbReference>
<evidence type="ECO:0000256" key="2">
    <source>
        <dbReference type="ARBA" id="ARBA00022553"/>
    </source>
</evidence>
<evidence type="ECO:0000259" key="10">
    <source>
        <dbReference type="Pfam" id="PF25987"/>
    </source>
</evidence>
<feature type="transmembrane region" description="Helical" evidence="8">
    <location>
        <begin position="445"/>
        <end position="467"/>
    </location>
</feature>
<evidence type="ECO:0000313" key="11">
    <source>
        <dbReference type="Ensembl" id="ENSMAMP00000035468.1"/>
    </source>
</evidence>
<evidence type="ECO:0000256" key="4">
    <source>
        <dbReference type="ARBA" id="ARBA00022729"/>
    </source>
</evidence>
<evidence type="ECO:0000256" key="8">
    <source>
        <dbReference type="SAM" id="Phobius"/>
    </source>
</evidence>
<dbReference type="PANTHER" id="PTHR47400:SF1">
    <property type="entry name" value="PROLINE-RICH TRANSMEMBRANE PROTEIN 3"/>
    <property type="match status" value="1"/>
</dbReference>
<accession>A0A3Q3N6H7</accession>
<comment type="subcellular location">
    <subcellularLocation>
        <location evidence="1">Membrane</location>
        <topology evidence="1">Multi-pass membrane protein</topology>
    </subcellularLocation>
</comment>
<dbReference type="InterPro" id="IPR043242">
    <property type="entry name" value="PRRT3"/>
</dbReference>
<dbReference type="Pfam" id="PF25987">
    <property type="entry name" value="PRRT3"/>
    <property type="match status" value="1"/>
</dbReference>
<dbReference type="GeneTree" id="ENSGT00730000111360"/>
<evidence type="ECO:0000256" key="5">
    <source>
        <dbReference type="ARBA" id="ARBA00022989"/>
    </source>
</evidence>
<evidence type="ECO:0000256" key="6">
    <source>
        <dbReference type="ARBA" id="ARBA00023136"/>
    </source>
</evidence>
<sequence length="705" mass="77723">MGSSSLHFITLTMTLSTLGSLIQTSHLLNNSESARITQSTSGNNVSNSLASEEIFHSVSSSDSMEGSGSDADSLITPRLINQTVISKEPKQASKENLPGSGIPLTPLTLHHSQAHDQRAEKDNTSIRHVDIVSEEVFLEGRHLTAEEQLTENHTFTANNDFLDDGDSPELPLQTNVFTSMTGQNLSEPGLKPCVVLKAFNGTNLLWDDMRRTLAFAWELHVFGSAGLFILMTVLAVLAMAGACTLPHPLCDALMVVNSLLVMGGTLRGVLLLLDPYGTCQILSRATLAALHNVPLQLLLWAQVALTLVTLRGLKVLLFPLKLQHPWVVGGLAILHCTSLLVADLYSSTLSPALPLMLQTLSLCWGLPFCMGNLIKSLFHLHPFLRSSVPEWVPSQSIERRAKRVTAVCAFLGVLCCSLQMYSLLWLYGLLGNWRRFGWGWWLSQFWARILELAWGFSLLVLGSWIFWMPSRGHSRGDLWQGRSEVFKGVVEKSLWGGVLASIWRGPLRKSEKSWEDLMPNNWAKYNLSRAGISNNVMCPYDDQPSIIPEYKPEPVSSSSSDSQTALLWQKVGEHECILSLIEFDMRPPSPINLRRSIDDALYHGQLVAGSLFTPPPPSWTHGIFTDGEGSITVPPAYVNYGWLMDTADASISLDQFQAKEHIQSPHGNNGCTGSTTAAHQGEEFSSALSAVLHRYDWSDDDVTDL</sequence>
<feature type="transmembrane region" description="Helical" evidence="8">
    <location>
        <begin position="404"/>
        <end position="425"/>
    </location>
</feature>
<feature type="chain" id="PRO_5018579131" evidence="9">
    <location>
        <begin position="20"/>
        <end position="705"/>
    </location>
</feature>
<evidence type="ECO:0000313" key="12">
    <source>
        <dbReference type="Proteomes" id="UP000261640"/>
    </source>
</evidence>
<protein>
    <submittedName>
        <fullName evidence="11">Si:ch211-14i3.2</fullName>
    </submittedName>
</protein>
<keyword evidence="4 9" id="KW-0732">Signal</keyword>
<feature type="region of interest" description="Disordered" evidence="7">
    <location>
        <begin position="86"/>
        <end position="123"/>
    </location>
</feature>
<keyword evidence="12" id="KW-1185">Reference proteome</keyword>
<reference evidence="11" key="1">
    <citation type="submission" date="2025-08" db="UniProtKB">
        <authorList>
            <consortium name="Ensembl"/>
        </authorList>
    </citation>
    <scope>IDENTIFICATION</scope>
</reference>
<feature type="region of interest" description="Disordered" evidence="7">
    <location>
        <begin position="56"/>
        <end position="75"/>
    </location>
</feature>
<keyword evidence="3 8" id="KW-0812">Transmembrane</keyword>
<name>A0A3Q3N6H7_9TELE</name>
<dbReference type="InParanoid" id="A0A3Q3N6H7"/>
<dbReference type="Proteomes" id="UP000261640">
    <property type="component" value="Unplaced"/>
</dbReference>
<dbReference type="InterPro" id="IPR059081">
    <property type="entry name" value="PRRT3-4"/>
</dbReference>
<dbReference type="STRING" id="205130.ENSMAMP00000035468"/>
<feature type="transmembrane region" description="Helical" evidence="8">
    <location>
        <begin position="219"/>
        <end position="240"/>
    </location>
</feature>
<feature type="domain" description="Proline-rich transmembrane protein 3/4" evidence="10">
    <location>
        <begin position="198"/>
        <end position="471"/>
    </location>
</feature>
<feature type="compositionally biased region" description="Basic and acidic residues" evidence="7">
    <location>
        <begin position="113"/>
        <end position="123"/>
    </location>
</feature>
<evidence type="ECO:0000256" key="3">
    <source>
        <dbReference type="ARBA" id="ARBA00022692"/>
    </source>
</evidence>
<keyword evidence="6 8" id="KW-0472">Membrane</keyword>
<evidence type="ECO:0000256" key="7">
    <source>
        <dbReference type="SAM" id="MobiDB-lite"/>
    </source>
</evidence>
<feature type="signal peptide" evidence="9">
    <location>
        <begin position="1"/>
        <end position="19"/>
    </location>
</feature>
<organism evidence="11 12">
    <name type="scientific">Mastacembelus armatus</name>
    <name type="common">zig-zag eel</name>
    <dbReference type="NCBI Taxonomy" id="205130"/>
    <lineage>
        <taxon>Eukaryota</taxon>
        <taxon>Metazoa</taxon>
        <taxon>Chordata</taxon>
        <taxon>Craniata</taxon>
        <taxon>Vertebrata</taxon>
        <taxon>Euteleostomi</taxon>
        <taxon>Actinopterygii</taxon>
        <taxon>Neopterygii</taxon>
        <taxon>Teleostei</taxon>
        <taxon>Neoteleostei</taxon>
        <taxon>Acanthomorphata</taxon>
        <taxon>Anabantaria</taxon>
        <taxon>Synbranchiformes</taxon>
        <taxon>Mastacembelidae</taxon>
        <taxon>Mastacembelus</taxon>
    </lineage>
</organism>
<evidence type="ECO:0000256" key="9">
    <source>
        <dbReference type="SAM" id="SignalP"/>
    </source>
</evidence>
<proteinExistence type="predicted"/>
<dbReference type="AlphaFoldDB" id="A0A3Q3N6H7"/>